<feature type="domain" description="RDD" evidence="6">
    <location>
        <begin position="26"/>
        <end position="155"/>
    </location>
</feature>
<feature type="transmembrane region" description="Helical" evidence="5">
    <location>
        <begin position="32"/>
        <end position="58"/>
    </location>
</feature>
<keyword evidence="2 5" id="KW-0812">Transmembrane</keyword>
<sequence length="270" mass="28754">MSNTSGSYGEDQLVTGEAVALNIRPASYVLRAAGLIIDVVTTVLVLIGAMIAVSAVLIRFDADEAAGQAAIIVTLVLCLVGLPTLVETLSRGKSLGKWATGVRVVRDDGGAIQFRHALIRALVGFFEIYATGGGGAALTGLLSSRTKRLGDMVAGTYAQHERVPQPVPQPPFMPPELAAWASIADVARMPDSLSRRIGQFLSNYSRMQPRSQAAVAADLASEAAPFVSPLPGGDPVRFLLAITALRRERERAALESERRRLERLEPTLRG</sequence>
<feature type="transmembrane region" description="Helical" evidence="5">
    <location>
        <begin position="65"/>
        <end position="86"/>
    </location>
</feature>
<evidence type="ECO:0000256" key="1">
    <source>
        <dbReference type="ARBA" id="ARBA00004141"/>
    </source>
</evidence>
<dbReference type="Proteomes" id="UP000541033">
    <property type="component" value="Unassembled WGS sequence"/>
</dbReference>
<dbReference type="EMBL" id="JAAMOX010000003">
    <property type="protein sequence ID" value="NIH55079.1"/>
    <property type="molecule type" value="Genomic_DNA"/>
</dbReference>
<organism evidence="7 8">
    <name type="scientific">Lysinibacter cavernae</name>
    <dbReference type="NCBI Taxonomy" id="1640652"/>
    <lineage>
        <taxon>Bacteria</taxon>
        <taxon>Bacillati</taxon>
        <taxon>Actinomycetota</taxon>
        <taxon>Actinomycetes</taxon>
        <taxon>Micrococcales</taxon>
        <taxon>Microbacteriaceae</taxon>
        <taxon>Lysinibacter</taxon>
    </lineage>
</organism>
<proteinExistence type="predicted"/>
<feature type="transmembrane region" description="Helical" evidence="5">
    <location>
        <begin position="117"/>
        <end position="142"/>
    </location>
</feature>
<gene>
    <name evidence="7" type="ORF">FHX76_002994</name>
</gene>
<dbReference type="Pfam" id="PF06271">
    <property type="entry name" value="RDD"/>
    <property type="match status" value="1"/>
</dbReference>
<evidence type="ECO:0000256" key="4">
    <source>
        <dbReference type="ARBA" id="ARBA00023136"/>
    </source>
</evidence>
<evidence type="ECO:0000313" key="7">
    <source>
        <dbReference type="EMBL" id="NIH55079.1"/>
    </source>
</evidence>
<keyword evidence="8" id="KW-1185">Reference proteome</keyword>
<dbReference type="AlphaFoldDB" id="A0A7X5R3N4"/>
<evidence type="ECO:0000256" key="5">
    <source>
        <dbReference type="SAM" id="Phobius"/>
    </source>
</evidence>
<comment type="subcellular location">
    <subcellularLocation>
        <location evidence="1">Membrane</location>
        <topology evidence="1">Multi-pass membrane protein</topology>
    </subcellularLocation>
</comment>
<keyword evidence="4 5" id="KW-0472">Membrane</keyword>
<dbReference type="InterPro" id="IPR010432">
    <property type="entry name" value="RDD"/>
</dbReference>
<dbReference type="PANTHER" id="PTHR38480">
    <property type="entry name" value="SLR0254 PROTEIN"/>
    <property type="match status" value="1"/>
</dbReference>
<evidence type="ECO:0000259" key="6">
    <source>
        <dbReference type="Pfam" id="PF06271"/>
    </source>
</evidence>
<evidence type="ECO:0000256" key="2">
    <source>
        <dbReference type="ARBA" id="ARBA00022692"/>
    </source>
</evidence>
<protein>
    <submittedName>
        <fullName evidence="7">Putative RDD family membrane protein YckC</fullName>
    </submittedName>
</protein>
<accession>A0A7X5R3N4</accession>
<evidence type="ECO:0000313" key="8">
    <source>
        <dbReference type="Proteomes" id="UP000541033"/>
    </source>
</evidence>
<dbReference type="RefSeq" id="WP_167151974.1">
    <property type="nucleotide sequence ID" value="NZ_JAAMOX010000003.1"/>
</dbReference>
<evidence type="ECO:0000256" key="3">
    <source>
        <dbReference type="ARBA" id="ARBA00022989"/>
    </source>
</evidence>
<comment type="caution">
    <text evidence="7">The sequence shown here is derived from an EMBL/GenBank/DDBJ whole genome shotgun (WGS) entry which is preliminary data.</text>
</comment>
<dbReference type="PANTHER" id="PTHR38480:SF1">
    <property type="entry name" value="SLR0254 PROTEIN"/>
    <property type="match status" value="1"/>
</dbReference>
<name>A0A7X5R3N4_9MICO</name>
<reference evidence="7 8" key="1">
    <citation type="submission" date="2020-02" db="EMBL/GenBank/DDBJ databases">
        <title>Sequencing the genomes of 1000 actinobacteria strains.</title>
        <authorList>
            <person name="Klenk H.-P."/>
        </authorList>
    </citation>
    <scope>NUCLEOTIDE SEQUENCE [LARGE SCALE GENOMIC DNA]</scope>
    <source>
        <strain evidence="7 8">DSM 27960</strain>
    </source>
</reference>
<dbReference type="GO" id="GO:0016020">
    <property type="term" value="C:membrane"/>
    <property type="evidence" value="ECO:0007669"/>
    <property type="project" value="UniProtKB-SubCell"/>
</dbReference>
<keyword evidence="3 5" id="KW-1133">Transmembrane helix</keyword>